<dbReference type="AlphaFoldDB" id="A0A8H7T4N7"/>
<dbReference type="EMBL" id="JAFJYH010000333">
    <property type="protein sequence ID" value="KAG4413107.1"/>
    <property type="molecule type" value="Genomic_DNA"/>
</dbReference>
<dbReference type="GO" id="GO:0047536">
    <property type="term" value="F:2-aminoadipate transaminase activity"/>
    <property type="evidence" value="ECO:0007669"/>
    <property type="project" value="TreeGrafter"/>
</dbReference>
<keyword evidence="3" id="KW-1185">Reference proteome</keyword>
<dbReference type="InterPro" id="IPR015421">
    <property type="entry name" value="PyrdxlP-dep_Trfase_major"/>
</dbReference>
<comment type="caution">
    <text evidence="2">The sequence shown here is derived from an EMBL/GenBank/DDBJ whole genome shotgun (WGS) entry which is preliminary data.</text>
</comment>
<organism evidence="2 3">
    <name type="scientific">Cadophora malorum</name>
    <dbReference type="NCBI Taxonomy" id="108018"/>
    <lineage>
        <taxon>Eukaryota</taxon>
        <taxon>Fungi</taxon>
        <taxon>Dikarya</taxon>
        <taxon>Ascomycota</taxon>
        <taxon>Pezizomycotina</taxon>
        <taxon>Leotiomycetes</taxon>
        <taxon>Helotiales</taxon>
        <taxon>Ploettnerulaceae</taxon>
        <taxon>Cadophora</taxon>
    </lineage>
</organism>
<dbReference type="InterPro" id="IPR004839">
    <property type="entry name" value="Aminotransferase_I/II_large"/>
</dbReference>
<proteinExistence type="predicted"/>
<feature type="domain" description="Aminotransferase class I/classII large" evidence="1">
    <location>
        <begin position="36"/>
        <end position="323"/>
    </location>
</feature>
<dbReference type="Proteomes" id="UP000664132">
    <property type="component" value="Unassembled WGS sequence"/>
</dbReference>
<sequence length="426" mass="46446">MGSITVESPAKPLINLQLGWPSPRLFAASALLEGANKVLKSESDTAAALIYGPHAGHPHLRKSVAKWLSSIYSTSEDEGRICISNGASANLSNILLKFTDPLYTRKIFMIEPTYFLACPIFEDSGFQGRMIGIPEKEKEGIDFDFLLGELERAEIAAIRTAKDTGKPDAPILKIGKNYPKIFKYIVYLVPSFSNPSAQTLSLDARKKLVSLAREFDALLVSDDVYDFLAWPQNPAAAVSSVTTIPPRLVDIDRYMPGCRDFGNTASNGSFSKVIGPGVRVGWTECTPAFARELAEVGSSSSGGAPSHLTSTFVDKMLHSGQLQNHIKDLLIPTYRKRYYALMEAVEKFLVPLGIVVEANKPQNSLTATVGGFFAYLRLPDDLPVARTVAAFALKEHNLRIAFGHMFTVTGDQSSIAVLVTVEIKNS</sequence>
<evidence type="ECO:0000259" key="1">
    <source>
        <dbReference type="Pfam" id="PF00155"/>
    </source>
</evidence>
<dbReference type="Pfam" id="PF00155">
    <property type="entry name" value="Aminotran_1_2"/>
    <property type="match status" value="1"/>
</dbReference>
<gene>
    <name evidence="2" type="ORF">IFR04_013759</name>
</gene>
<protein>
    <recommendedName>
        <fullName evidence="1">Aminotransferase class I/classII large domain-containing protein</fullName>
    </recommendedName>
</protein>
<dbReference type="OrthoDB" id="7042322at2759"/>
<name>A0A8H7T4N7_9HELO</name>
<reference evidence="2" key="1">
    <citation type="submission" date="2021-02" db="EMBL/GenBank/DDBJ databases">
        <title>Genome sequence Cadophora malorum strain M34.</title>
        <authorList>
            <person name="Stefanovic E."/>
            <person name="Vu D."/>
            <person name="Scully C."/>
            <person name="Dijksterhuis J."/>
            <person name="Roader J."/>
            <person name="Houbraken J."/>
        </authorList>
    </citation>
    <scope>NUCLEOTIDE SEQUENCE</scope>
    <source>
        <strain evidence="2">M34</strain>
    </source>
</reference>
<dbReference type="Gene3D" id="3.90.1150.10">
    <property type="entry name" value="Aspartate Aminotransferase, domain 1"/>
    <property type="match status" value="1"/>
</dbReference>
<evidence type="ECO:0000313" key="2">
    <source>
        <dbReference type="EMBL" id="KAG4413107.1"/>
    </source>
</evidence>
<dbReference type="InterPro" id="IPR015424">
    <property type="entry name" value="PyrdxlP-dep_Trfase"/>
</dbReference>
<accession>A0A8H7T4N7</accession>
<dbReference type="CDD" id="cd00609">
    <property type="entry name" value="AAT_like"/>
    <property type="match status" value="1"/>
</dbReference>
<dbReference type="GO" id="GO:0030170">
    <property type="term" value="F:pyridoxal phosphate binding"/>
    <property type="evidence" value="ECO:0007669"/>
    <property type="project" value="InterPro"/>
</dbReference>
<dbReference type="PANTHER" id="PTHR42858">
    <property type="entry name" value="AMINOTRANSFERASE"/>
    <property type="match status" value="1"/>
</dbReference>
<dbReference type="InterPro" id="IPR015422">
    <property type="entry name" value="PyrdxlP-dep_Trfase_small"/>
</dbReference>
<evidence type="ECO:0000313" key="3">
    <source>
        <dbReference type="Proteomes" id="UP000664132"/>
    </source>
</evidence>
<dbReference type="PANTHER" id="PTHR42858:SF1">
    <property type="entry name" value="LD15494P"/>
    <property type="match status" value="1"/>
</dbReference>
<dbReference type="Gene3D" id="3.40.640.10">
    <property type="entry name" value="Type I PLP-dependent aspartate aminotransferase-like (Major domain)"/>
    <property type="match status" value="1"/>
</dbReference>
<dbReference type="SUPFAM" id="SSF53383">
    <property type="entry name" value="PLP-dependent transferases"/>
    <property type="match status" value="1"/>
</dbReference>